<accession>A0ABU6YKQ3</accession>
<dbReference type="PANTHER" id="PTHR31286">
    <property type="entry name" value="GLYCINE-RICH CELL WALL STRUCTURAL PROTEIN 1.8-LIKE"/>
    <property type="match status" value="1"/>
</dbReference>
<dbReference type="PANTHER" id="PTHR31286:SF167">
    <property type="entry name" value="OS09G0268800 PROTEIN"/>
    <property type="match status" value="1"/>
</dbReference>
<gene>
    <name evidence="2" type="ORF">PIB30_059899</name>
</gene>
<evidence type="ECO:0000313" key="2">
    <source>
        <dbReference type="EMBL" id="MED6209996.1"/>
    </source>
</evidence>
<feature type="region of interest" description="Disordered" evidence="1">
    <location>
        <begin position="204"/>
        <end position="237"/>
    </location>
</feature>
<evidence type="ECO:0008006" key="4">
    <source>
        <dbReference type="Google" id="ProtNLM"/>
    </source>
</evidence>
<sequence>MGIWGHPKGVNISDVGLNKVLISFEDSIKGFRLWRGGPWNIRGYLLNMHPWRGDKSALDVDHKRMELWIQMHGVPRSCMSQKNVEKTSSAFGDVLEVEDPWREKTLQRTFLRAKVQLNIVEMPDESDNIQRKVKKYRAKPGITYIVEMPDESEEDGEEGQNLLQLQTNQQRGMELALYMENALNLKRKWQQEEQNQKEDIKIINSAKIEETNSLKKRNESEYDKAEEAGLMMPHKEP</sequence>
<evidence type="ECO:0000256" key="1">
    <source>
        <dbReference type="SAM" id="MobiDB-lite"/>
    </source>
</evidence>
<protein>
    <recommendedName>
        <fullName evidence="4">DUF4283 domain-containing protein</fullName>
    </recommendedName>
</protein>
<dbReference type="InterPro" id="IPR040256">
    <property type="entry name" value="At4g02000-like"/>
</dbReference>
<dbReference type="EMBL" id="JASCZI010242177">
    <property type="protein sequence ID" value="MED6209996.1"/>
    <property type="molecule type" value="Genomic_DNA"/>
</dbReference>
<proteinExistence type="predicted"/>
<name>A0ABU6YKQ3_9FABA</name>
<dbReference type="Proteomes" id="UP001341840">
    <property type="component" value="Unassembled WGS sequence"/>
</dbReference>
<evidence type="ECO:0000313" key="3">
    <source>
        <dbReference type="Proteomes" id="UP001341840"/>
    </source>
</evidence>
<reference evidence="2 3" key="1">
    <citation type="journal article" date="2023" name="Plants (Basel)">
        <title>Bridging the Gap: Combining Genomics and Transcriptomics Approaches to Understand Stylosanthes scabra, an Orphan Legume from the Brazilian Caatinga.</title>
        <authorList>
            <person name="Ferreira-Neto J.R.C."/>
            <person name="da Silva M.D."/>
            <person name="Binneck E."/>
            <person name="de Melo N.F."/>
            <person name="da Silva R.H."/>
            <person name="de Melo A.L.T.M."/>
            <person name="Pandolfi V."/>
            <person name="Bustamante F.O."/>
            <person name="Brasileiro-Vidal A.C."/>
            <person name="Benko-Iseppon A.M."/>
        </authorList>
    </citation>
    <scope>NUCLEOTIDE SEQUENCE [LARGE SCALE GENOMIC DNA]</scope>
    <source>
        <tissue evidence="2">Leaves</tissue>
    </source>
</reference>
<keyword evidence="3" id="KW-1185">Reference proteome</keyword>
<organism evidence="2 3">
    <name type="scientific">Stylosanthes scabra</name>
    <dbReference type="NCBI Taxonomy" id="79078"/>
    <lineage>
        <taxon>Eukaryota</taxon>
        <taxon>Viridiplantae</taxon>
        <taxon>Streptophyta</taxon>
        <taxon>Embryophyta</taxon>
        <taxon>Tracheophyta</taxon>
        <taxon>Spermatophyta</taxon>
        <taxon>Magnoliopsida</taxon>
        <taxon>eudicotyledons</taxon>
        <taxon>Gunneridae</taxon>
        <taxon>Pentapetalae</taxon>
        <taxon>rosids</taxon>
        <taxon>fabids</taxon>
        <taxon>Fabales</taxon>
        <taxon>Fabaceae</taxon>
        <taxon>Papilionoideae</taxon>
        <taxon>50 kb inversion clade</taxon>
        <taxon>dalbergioids sensu lato</taxon>
        <taxon>Dalbergieae</taxon>
        <taxon>Pterocarpus clade</taxon>
        <taxon>Stylosanthes</taxon>
    </lineage>
</organism>
<comment type="caution">
    <text evidence="2">The sequence shown here is derived from an EMBL/GenBank/DDBJ whole genome shotgun (WGS) entry which is preliminary data.</text>
</comment>